<name>A0A9W6PNA7_9ACTN</name>
<sequence>MTPAELQNTLISLLPTAVPGIESAEPWPARPYGLAVTAKDAGTVFWMLTGASNTAPAAADGEQLAEQPAPDLPGGGKAQVAEIEQALLTALAASPDKDTVVRAERYSTRETPPGFRYGVTVDCRDGWRLFATCVGTARRNERLADHRHYKPDETV</sequence>
<accession>A0A9W6PNA7</accession>
<evidence type="ECO:0000256" key="1">
    <source>
        <dbReference type="SAM" id="MobiDB-lite"/>
    </source>
</evidence>
<evidence type="ECO:0000313" key="2">
    <source>
        <dbReference type="EMBL" id="GLW58135.1"/>
    </source>
</evidence>
<dbReference type="RefSeq" id="WP_033252920.1">
    <property type="nucleotide sequence ID" value="NZ_BSRX01000047.1"/>
</dbReference>
<reference evidence="2" key="1">
    <citation type="submission" date="2023-02" db="EMBL/GenBank/DDBJ databases">
        <title>Kitasatospora phosalacinea NBRC 14362.</title>
        <authorList>
            <person name="Ichikawa N."/>
            <person name="Sato H."/>
            <person name="Tonouchi N."/>
        </authorList>
    </citation>
    <scope>NUCLEOTIDE SEQUENCE</scope>
    <source>
        <strain evidence="2">NBRC 14362</strain>
    </source>
</reference>
<feature type="region of interest" description="Disordered" evidence="1">
    <location>
        <begin position="56"/>
        <end position="77"/>
    </location>
</feature>
<dbReference type="EMBL" id="BSRX01000047">
    <property type="protein sequence ID" value="GLW58135.1"/>
    <property type="molecule type" value="Genomic_DNA"/>
</dbReference>
<organism evidence="2 3">
    <name type="scientific">Kitasatospora phosalacinea</name>
    <dbReference type="NCBI Taxonomy" id="2065"/>
    <lineage>
        <taxon>Bacteria</taxon>
        <taxon>Bacillati</taxon>
        <taxon>Actinomycetota</taxon>
        <taxon>Actinomycetes</taxon>
        <taxon>Kitasatosporales</taxon>
        <taxon>Streptomycetaceae</taxon>
        <taxon>Kitasatospora</taxon>
    </lineage>
</organism>
<evidence type="ECO:0000313" key="3">
    <source>
        <dbReference type="Proteomes" id="UP001165143"/>
    </source>
</evidence>
<gene>
    <name evidence="2" type="ORF">Kpho01_61460</name>
</gene>
<dbReference type="AlphaFoldDB" id="A0A9W6PNA7"/>
<dbReference type="OrthoDB" id="3852994at2"/>
<comment type="caution">
    <text evidence="2">The sequence shown here is derived from an EMBL/GenBank/DDBJ whole genome shotgun (WGS) entry which is preliminary data.</text>
</comment>
<proteinExistence type="predicted"/>
<protein>
    <submittedName>
        <fullName evidence="2">Uncharacterized protein</fullName>
    </submittedName>
</protein>
<dbReference type="Proteomes" id="UP001165143">
    <property type="component" value="Unassembled WGS sequence"/>
</dbReference>